<proteinExistence type="inferred from homology"/>
<dbReference type="InterPro" id="IPR050266">
    <property type="entry name" value="AB_hydrolase_sf"/>
</dbReference>
<dbReference type="EMBL" id="JBBCAQ010000033">
    <property type="protein sequence ID" value="KAK7582489.1"/>
    <property type="molecule type" value="Genomic_DNA"/>
</dbReference>
<dbReference type="PANTHER" id="PTHR43798:SF14">
    <property type="entry name" value="SERINE HYDROLASE-LIKE PROTEIN DDB_G0286239"/>
    <property type="match status" value="1"/>
</dbReference>
<accession>A0AAN9Y1N9</accession>
<dbReference type="PRINTS" id="PR00111">
    <property type="entry name" value="ABHYDROLASE"/>
</dbReference>
<dbReference type="GO" id="GO:0016020">
    <property type="term" value="C:membrane"/>
    <property type="evidence" value="ECO:0007669"/>
    <property type="project" value="TreeGrafter"/>
</dbReference>
<comment type="caution">
    <text evidence="4">The sequence shown here is derived from an EMBL/GenBank/DDBJ whole genome shotgun (WGS) entry which is preliminary data.</text>
</comment>
<protein>
    <recommendedName>
        <fullName evidence="3">AB hydrolase-1 domain-containing protein</fullName>
    </recommendedName>
</protein>
<organism evidence="4 5">
    <name type="scientific">Parthenolecanium corni</name>
    <dbReference type="NCBI Taxonomy" id="536013"/>
    <lineage>
        <taxon>Eukaryota</taxon>
        <taxon>Metazoa</taxon>
        <taxon>Ecdysozoa</taxon>
        <taxon>Arthropoda</taxon>
        <taxon>Hexapoda</taxon>
        <taxon>Insecta</taxon>
        <taxon>Pterygota</taxon>
        <taxon>Neoptera</taxon>
        <taxon>Paraneoptera</taxon>
        <taxon>Hemiptera</taxon>
        <taxon>Sternorrhyncha</taxon>
        <taxon>Coccoidea</taxon>
        <taxon>Coccidae</taxon>
        <taxon>Parthenolecanium</taxon>
    </lineage>
</organism>
<evidence type="ECO:0000313" key="5">
    <source>
        <dbReference type="Proteomes" id="UP001367676"/>
    </source>
</evidence>
<sequence>MSDRNADIPNSKEPPFSEIRIPVPWGHIAGKAWGKPSDRHVLAIHGMQDNCGVFDRLISMLDGHYYIVAIDLPGHGFSTHFPAGLPLSFLNFVLAIAYVVKELSWDKFLYLSHSLGGQIGAFFTALFPHYIEKLVIIDHILPKNYSPGQLTAAISDYIRSFMSLEKRLKNGTPPTYSYDQVLEKLTNRDSVLTTEAAKIVLERSLIKMPGGYSFCMDQRMKLPFFPTLTVELAKEVYVNIKCPTLILLSSARINTYREIFEKIFEIIDKKANITVKVVPGQSLGNEPSVKKVIMLHGIGHNCGSFKGLIRKFKQNYNIVAIDLPGHGQSSHFPRGVPLQFYDYVLSIKKVVDHLMWDKFYIIAHSFGGQLGTYFSAIFPHQVEALLIIDTMEPRPVLLEDTLAYMQSTFTDLLNLEKKLKEGVRPTYTFEDAFRKVQKNTLWPLSVEATKDLMERSIEQLGNGFAFVTDQRVKFPIRPMLTFEQQVKILENVTCPVLFVIADQNMARYSTYLKPAFDFNRSRKNCYIVIVAGDHSVHQNHPERISEILEKFLETKQMPLNYADMTGNQ</sequence>
<dbReference type="InterPro" id="IPR029058">
    <property type="entry name" value="AB_hydrolase_fold"/>
</dbReference>
<evidence type="ECO:0000256" key="1">
    <source>
        <dbReference type="ARBA" id="ARBA00008645"/>
    </source>
</evidence>
<dbReference type="Pfam" id="PF00561">
    <property type="entry name" value="Abhydrolase_1"/>
    <property type="match status" value="2"/>
</dbReference>
<reference evidence="4 5" key="1">
    <citation type="submission" date="2024-03" db="EMBL/GenBank/DDBJ databases">
        <title>Adaptation during the transition from Ophiocordyceps entomopathogen to insect associate is accompanied by gene loss and intensified selection.</title>
        <authorList>
            <person name="Ward C.M."/>
            <person name="Onetto C.A."/>
            <person name="Borneman A.R."/>
        </authorList>
    </citation>
    <scope>NUCLEOTIDE SEQUENCE [LARGE SCALE GENOMIC DNA]</scope>
    <source>
        <strain evidence="4">AWRI1</strain>
        <tissue evidence="4">Single Adult Female</tissue>
    </source>
</reference>
<gene>
    <name evidence="4" type="ORF">V9T40_013934</name>
</gene>
<evidence type="ECO:0000256" key="2">
    <source>
        <dbReference type="ARBA" id="ARBA00022801"/>
    </source>
</evidence>
<dbReference type="SUPFAM" id="SSF53474">
    <property type="entry name" value="alpha/beta-Hydrolases"/>
    <property type="match status" value="2"/>
</dbReference>
<dbReference type="Gene3D" id="3.40.50.1820">
    <property type="entry name" value="alpha/beta hydrolase"/>
    <property type="match status" value="2"/>
</dbReference>
<dbReference type="PRINTS" id="PR00412">
    <property type="entry name" value="EPOXHYDRLASE"/>
</dbReference>
<dbReference type="PANTHER" id="PTHR43798">
    <property type="entry name" value="MONOACYLGLYCEROL LIPASE"/>
    <property type="match status" value="1"/>
</dbReference>
<dbReference type="InterPro" id="IPR000639">
    <property type="entry name" value="Epox_hydrolase-like"/>
</dbReference>
<dbReference type="GO" id="GO:0016787">
    <property type="term" value="F:hydrolase activity"/>
    <property type="evidence" value="ECO:0007669"/>
    <property type="project" value="UniProtKB-KW"/>
</dbReference>
<dbReference type="Proteomes" id="UP001367676">
    <property type="component" value="Unassembled WGS sequence"/>
</dbReference>
<evidence type="ECO:0000259" key="3">
    <source>
        <dbReference type="Pfam" id="PF00561"/>
    </source>
</evidence>
<feature type="domain" description="AB hydrolase-1" evidence="3">
    <location>
        <begin position="40"/>
        <end position="141"/>
    </location>
</feature>
<keyword evidence="5" id="KW-1185">Reference proteome</keyword>
<keyword evidence="2" id="KW-0378">Hydrolase</keyword>
<feature type="domain" description="AB hydrolase-1" evidence="3">
    <location>
        <begin position="292"/>
        <end position="404"/>
    </location>
</feature>
<comment type="similarity">
    <text evidence="1">Belongs to the AB hydrolase superfamily.</text>
</comment>
<dbReference type="InterPro" id="IPR000073">
    <property type="entry name" value="AB_hydrolase_1"/>
</dbReference>
<dbReference type="AlphaFoldDB" id="A0AAN9Y1N9"/>
<name>A0AAN9Y1N9_9HEMI</name>
<evidence type="ECO:0000313" key="4">
    <source>
        <dbReference type="EMBL" id="KAK7582489.1"/>
    </source>
</evidence>